<keyword evidence="3" id="KW-1185">Reference proteome</keyword>
<evidence type="ECO:0000313" key="3">
    <source>
        <dbReference type="Proteomes" id="UP001168821"/>
    </source>
</evidence>
<dbReference type="EMBL" id="JALNTZ010000006">
    <property type="protein sequence ID" value="KAJ3649564.1"/>
    <property type="molecule type" value="Genomic_DNA"/>
</dbReference>
<dbReference type="AlphaFoldDB" id="A0AA38I5Z3"/>
<feature type="transmembrane region" description="Helical" evidence="1">
    <location>
        <begin position="34"/>
        <end position="52"/>
    </location>
</feature>
<organism evidence="2 3">
    <name type="scientific">Zophobas morio</name>
    <dbReference type="NCBI Taxonomy" id="2755281"/>
    <lineage>
        <taxon>Eukaryota</taxon>
        <taxon>Metazoa</taxon>
        <taxon>Ecdysozoa</taxon>
        <taxon>Arthropoda</taxon>
        <taxon>Hexapoda</taxon>
        <taxon>Insecta</taxon>
        <taxon>Pterygota</taxon>
        <taxon>Neoptera</taxon>
        <taxon>Endopterygota</taxon>
        <taxon>Coleoptera</taxon>
        <taxon>Polyphaga</taxon>
        <taxon>Cucujiformia</taxon>
        <taxon>Tenebrionidae</taxon>
        <taxon>Zophobas</taxon>
    </lineage>
</organism>
<keyword evidence="1" id="KW-0472">Membrane</keyword>
<reference evidence="2" key="1">
    <citation type="journal article" date="2023" name="G3 (Bethesda)">
        <title>Whole genome assemblies of Zophobas morio and Tenebrio molitor.</title>
        <authorList>
            <person name="Kaur S."/>
            <person name="Stinson S.A."/>
            <person name="diCenzo G.C."/>
        </authorList>
    </citation>
    <scope>NUCLEOTIDE SEQUENCE</scope>
    <source>
        <strain evidence="2">QUZm001</strain>
    </source>
</reference>
<proteinExistence type="predicted"/>
<accession>A0AA38I5Z3</accession>
<name>A0AA38I5Z3_9CUCU</name>
<evidence type="ECO:0000313" key="2">
    <source>
        <dbReference type="EMBL" id="KAJ3649564.1"/>
    </source>
</evidence>
<sequence>MSLFNFRWLREFVRRHTNYIPEEKAYFWKRRLSLVYMLLAWNAFGLVLYNVFSGNADWARKYKSDAELSLTPAQHWSRTLGIKDAKVYKISGLNVSSYEIHNNLDDEASENATGNEAVRE</sequence>
<dbReference type="Proteomes" id="UP001168821">
    <property type="component" value="Unassembled WGS sequence"/>
</dbReference>
<keyword evidence="1" id="KW-1133">Transmembrane helix</keyword>
<gene>
    <name evidence="2" type="ORF">Zmor_021300</name>
</gene>
<keyword evidence="1" id="KW-0812">Transmembrane</keyword>
<protein>
    <submittedName>
        <fullName evidence="2">Uncharacterized protein</fullName>
    </submittedName>
</protein>
<comment type="caution">
    <text evidence="2">The sequence shown here is derived from an EMBL/GenBank/DDBJ whole genome shotgun (WGS) entry which is preliminary data.</text>
</comment>
<evidence type="ECO:0000256" key="1">
    <source>
        <dbReference type="SAM" id="Phobius"/>
    </source>
</evidence>